<keyword evidence="5" id="KW-1278">Translocase</keyword>
<feature type="transmembrane region" description="Helical" evidence="10">
    <location>
        <begin position="653"/>
        <end position="674"/>
    </location>
</feature>
<evidence type="ECO:0000256" key="1">
    <source>
        <dbReference type="ARBA" id="ARBA00004370"/>
    </source>
</evidence>
<dbReference type="GO" id="GO:0046872">
    <property type="term" value="F:metal ion binding"/>
    <property type="evidence" value="ECO:0007669"/>
    <property type="project" value="UniProtKB-KW"/>
</dbReference>
<evidence type="ECO:0000256" key="5">
    <source>
        <dbReference type="ARBA" id="ARBA00022967"/>
    </source>
</evidence>
<evidence type="ECO:0000256" key="2">
    <source>
        <dbReference type="ARBA" id="ARBA00006024"/>
    </source>
</evidence>
<gene>
    <name evidence="13" type="ORF">EV679_2721</name>
</gene>
<feature type="transmembrane region" description="Helical" evidence="10">
    <location>
        <begin position="105"/>
        <end position="123"/>
    </location>
</feature>
<accession>A0A4Q7MIB4</accession>
<feature type="region of interest" description="Disordered" evidence="11">
    <location>
        <begin position="1"/>
        <end position="33"/>
    </location>
</feature>
<dbReference type="Gene3D" id="3.40.50.1000">
    <property type="entry name" value="HAD superfamily/HAD-like"/>
    <property type="match status" value="1"/>
</dbReference>
<dbReference type="InterPro" id="IPR036412">
    <property type="entry name" value="HAD-like_sf"/>
</dbReference>
<dbReference type="PANTHER" id="PTHR48085">
    <property type="entry name" value="CADMIUM/ZINC-TRANSPORTING ATPASE HMA2-RELATED"/>
    <property type="match status" value="1"/>
</dbReference>
<feature type="domain" description="P-type ATPase A" evidence="12">
    <location>
        <begin position="189"/>
        <end position="289"/>
    </location>
</feature>
<dbReference type="NCBIfam" id="TIGR01525">
    <property type="entry name" value="ATPase-IB_hvy"/>
    <property type="match status" value="1"/>
</dbReference>
<dbReference type="GO" id="GO:0005886">
    <property type="term" value="C:plasma membrane"/>
    <property type="evidence" value="ECO:0007669"/>
    <property type="project" value="UniProtKB-SubCell"/>
</dbReference>
<dbReference type="Gene3D" id="3.40.1110.10">
    <property type="entry name" value="Calcium-transporting ATPase, cytoplasmic domain N"/>
    <property type="match status" value="1"/>
</dbReference>
<feature type="transmembrane region" description="Helical" evidence="10">
    <location>
        <begin position="335"/>
        <end position="353"/>
    </location>
</feature>
<name>A0A4Q7MIB4_9BURK</name>
<dbReference type="InterPro" id="IPR018303">
    <property type="entry name" value="ATPase_P-typ_P_site"/>
</dbReference>
<dbReference type="NCBIfam" id="TIGR01494">
    <property type="entry name" value="ATPase_P-type"/>
    <property type="match status" value="2"/>
</dbReference>
<organism evidence="13 14">
    <name type="scientific">Kerstersia gyiorum</name>
    <dbReference type="NCBI Taxonomy" id="206506"/>
    <lineage>
        <taxon>Bacteria</taxon>
        <taxon>Pseudomonadati</taxon>
        <taxon>Pseudomonadota</taxon>
        <taxon>Betaproteobacteria</taxon>
        <taxon>Burkholderiales</taxon>
        <taxon>Alcaligenaceae</taxon>
        <taxon>Kerstersia</taxon>
    </lineage>
</organism>
<keyword evidence="3 10" id="KW-0812">Transmembrane</keyword>
<dbReference type="PANTHER" id="PTHR48085:SF5">
    <property type="entry name" value="CADMIUM_ZINC-TRANSPORTING ATPASE HMA4-RELATED"/>
    <property type="match status" value="1"/>
</dbReference>
<evidence type="ECO:0000256" key="7">
    <source>
        <dbReference type="ARBA" id="ARBA00023136"/>
    </source>
</evidence>
<evidence type="ECO:0000313" key="13">
    <source>
        <dbReference type="EMBL" id="RZS67497.1"/>
    </source>
</evidence>
<dbReference type="InterPro" id="IPR008250">
    <property type="entry name" value="ATPase_P-typ_transduc_dom_A_sf"/>
</dbReference>
<comment type="similarity">
    <text evidence="2 10">Belongs to the cation transport ATPase (P-type) (TC 3.A.3) family. Type IB subfamily.</text>
</comment>
<comment type="subcellular location">
    <subcellularLocation>
        <location evidence="10">Cell membrane</location>
    </subcellularLocation>
    <subcellularLocation>
        <location evidence="1">Membrane</location>
    </subcellularLocation>
</comment>
<dbReference type="InterPro" id="IPR001757">
    <property type="entry name" value="P_typ_ATPase"/>
</dbReference>
<evidence type="ECO:0000256" key="6">
    <source>
        <dbReference type="ARBA" id="ARBA00022989"/>
    </source>
</evidence>
<evidence type="ECO:0000259" key="12">
    <source>
        <dbReference type="Pfam" id="PF00122"/>
    </source>
</evidence>
<dbReference type="AlphaFoldDB" id="A0A4Q7MIB4"/>
<dbReference type="SFLD" id="SFLDF00027">
    <property type="entry name" value="p-type_atpase"/>
    <property type="match status" value="1"/>
</dbReference>
<sequence length="705" mass="73338">MDKIQAQAARHGQHDHSHDHGQTHEGHAHGTVQHDHDHARADACCAPGGSVAGATCAAEGGGDALACCDHGGHGHGAGFGWLLWVAGAAALGSEIAHWTLGDGNWLVLLLAVVAIACSGFSTYKAGLAALVRLDLNMNALMTVAVTGAVLIGQWPEAAMVMFLFTLAELIEERSLERARNAVRTLMDIAPETVDVQQADGSWLSREAAQVPVGSLVRARPGERIALDGEIVEGQAALDQSPITGESLPVEKGPGDSVFAGSINTSTLVIYRSTAPADGSKLARIIAVVEGAQASRAPTQRFVDRFARIYTPAVFVIALLVAILPPLLLGGAWMDWIYRALVLLVIACPCALVISTPVTIVSGLAAAARVGVLIKGGVFLEQGRKLFWVALDKTGTLTHGKPALTDIQVHDGMTMSAPADAAQSDGMLALAASLASLSDHPVSQAVARHAAERGLALQQVEGFEAVSGQGTQGIIGGRGYRLGNWKLMAAGGVVDTAAQGAMDALASEGKTVVALASGTQMLALFGVADTLRATSREAIGQLHELGVSTLMLSGDNQHVAQAIAREAGIDDARGDQLPEDKLSTVRGLQERGRVVGMVGDGINDAPALAQADIGFAMGAAGSDTAMETADVALMDDDLRKLPYFIRLARRTARVLWQNIGLALGIKVVFLALAIAGEASMWMAVFADMGASLLVVFNGLRLLRATH</sequence>
<dbReference type="PROSITE" id="PS00154">
    <property type="entry name" value="ATPASE_E1_E2"/>
    <property type="match status" value="1"/>
</dbReference>
<evidence type="ECO:0000256" key="4">
    <source>
        <dbReference type="ARBA" id="ARBA00022723"/>
    </source>
</evidence>
<feature type="compositionally biased region" description="Basic and acidic residues" evidence="11">
    <location>
        <begin position="12"/>
        <end position="33"/>
    </location>
</feature>
<evidence type="ECO:0000313" key="14">
    <source>
        <dbReference type="Proteomes" id="UP000292039"/>
    </source>
</evidence>
<evidence type="ECO:0000256" key="10">
    <source>
        <dbReference type="RuleBase" id="RU362081"/>
    </source>
</evidence>
<dbReference type="SUPFAM" id="SSF81653">
    <property type="entry name" value="Calcium ATPase, transduction domain A"/>
    <property type="match status" value="1"/>
</dbReference>
<dbReference type="InterPro" id="IPR023214">
    <property type="entry name" value="HAD_sf"/>
</dbReference>
<keyword evidence="10" id="KW-1003">Cell membrane</keyword>
<dbReference type="GO" id="GO:0015086">
    <property type="term" value="F:cadmium ion transmembrane transporter activity"/>
    <property type="evidence" value="ECO:0007669"/>
    <property type="project" value="TreeGrafter"/>
</dbReference>
<feature type="transmembrane region" description="Helical" evidence="10">
    <location>
        <begin position="79"/>
        <end position="99"/>
    </location>
</feature>
<dbReference type="EC" id="7.2.2.12" evidence="8"/>
<comment type="caution">
    <text evidence="13">The sequence shown here is derived from an EMBL/GenBank/DDBJ whole genome shotgun (WGS) entry which is preliminary data.</text>
</comment>
<dbReference type="Proteomes" id="UP000292039">
    <property type="component" value="Unassembled WGS sequence"/>
</dbReference>
<keyword evidence="10" id="KW-0547">Nucleotide-binding</keyword>
<dbReference type="InterPro" id="IPR044492">
    <property type="entry name" value="P_typ_ATPase_HD_dom"/>
</dbReference>
<dbReference type="InterPro" id="IPR023299">
    <property type="entry name" value="ATPase_P-typ_cyto_dom_N"/>
</dbReference>
<dbReference type="GO" id="GO:0005524">
    <property type="term" value="F:ATP binding"/>
    <property type="evidence" value="ECO:0007669"/>
    <property type="project" value="UniProtKB-UniRule"/>
</dbReference>
<dbReference type="Pfam" id="PF00122">
    <property type="entry name" value="E1-E2_ATPase"/>
    <property type="match status" value="1"/>
</dbReference>
<evidence type="ECO:0000256" key="9">
    <source>
        <dbReference type="ARBA" id="ARBA00047308"/>
    </source>
</evidence>
<dbReference type="SUPFAM" id="SSF81665">
    <property type="entry name" value="Calcium ATPase, transmembrane domain M"/>
    <property type="match status" value="1"/>
</dbReference>
<keyword evidence="6 10" id="KW-1133">Transmembrane helix</keyword>
<proteinExistence type="inferred from homology"/>
<dbReference type="InterPro" id="IPR023298">
    <property type="entry name" value="ATPase_P-typ_TM_dom_sf"/>
</dbReference>
<dbReference type="GO" id="GO:0016463">
    <property type="term" value="F:P-type zinc transporter activity"/>
    <property type="evidence" value="ECO:0007669"/>
    <property type="project" value="UniProtKB-EC"/>
</dbReference>
<comment type="catalytic activity">
    <reaction evidence="9">
        <text>Zn(2+)(in) + ATP + H2O = Zn(2+)(out) + ADP + phosphate + H(+)</text>
        <dbReference type="Rhea" id="RHEA:20621"/>
        <dbReference type="ChEBI" id="CHEBI:15377"/>
        <dbReference type="ChEBI" id="CHEBI:15378"/>
        <dbReference type="ChEBI" id="CHEBI:29105"/>
        <dbReference type="ChEBI" id="CHEBI:30616"/>
        <dbReference type="ChEBI" id="CHEBI:43474"/>
        <dbReference type="ChEBI" id="CHEBI:456216"/>
        <dbReference type="EC" id="7.2.2.12"/>
    </reaction>
</comment>
<evidence type="ECO:0000256" key="8">
    <source>
        <dbReference type="ARBA" id="ARBA00039097"/>
    </source>
</evidence>
<dbReference type="SUPFAM" id="SSF56784">
    <property type="entry name" value="HAD-like"/>
    <property type="match status" value="1"/>
</dbReference>
<dbReference type="Gene3D" id="2.70.150.10">
    <property type="entry name" value="Calcium-transporting ATPase, cytoplasmic transduction domain A"/>
    <property type="match status" value="1"/>
</dbReference>
<dbReference type="RefSeq" id="WP_242611497.1">
    <property type="nucleotide sequence ID" value="NZ_CBCSEB010000001.1"/>
</dbReference>
<reference evidence="13 14" key="1">
    <citation type="submission" date="2019-02" db="EMBL/GenBank/DDBJ databases">
        <title>Genomic Encyclopedia of Type Strains, Phase IV (KMG-IV): sequencing the most valuable type-strain genomes for metagenomic binning, comparative biology and taxonomic classification.</title>
        <authorList>
            <person name="Goeker M."/>
        </authorList>
    </citation>
    <scope>NUCLEOTIDE SEQUENCE [LARGE SCALE GENOMIC DNA]</scope>
    <source>
        <strain evidence="13 14">DSM 16618</strain>
    </source>
</reference>
<protein>
    <recommendedName>
        <fullName evidence="8">P-type Zn(2+) transporter</fullName>
        <ecNumber evidence="8">7.2.2.12</ecNumber>
    </recommendedName>
</protein>
<evidence type="ECO:0000256" key="3">
    <source>
        <dbReference type="ARBA" id="ARBA00022692"/>
    </source>
</evidence>
<keyword evidence="10" id="KW-0067">ATP-binding</keyword>
<keyword evidence="4 10" id="KW-0479">Metal-binding</keyword>
<dbReference type="SFLD" id="SFLDS00003">
    <property type="entry name" value="Haloacid_Dehalogenase"/>
    <property type="match status" value="1"/>
</dbReference>
<dbReference type="PRINTS" id="PR00941">
    <property type="entry name" value="CDATPASE"/>
</dbReference>
<dbReference type="Pfam" id="PF00702">
    <property type="entry name" value="Hydrolase"/>
    <property type="match status" value="1"/>
</dbReference>
<evidence type="ECO:0000256" key="11">
    <source>
        <dbReference type="SAM" id="MobiDB-lite"/>
    </source>
</evidence>
<dbReference type="SFLD" id="SFLDG00002">
    <property type="entry name" value="C1.7:_P-type_atpase_like"/>
    <property type="match status" value="1"/>
</dbReference>
<feature type="transmembrane region" description="Helical" evidence="10">
    <location>
        <begin position="680"/>
        <end position="701"/>
    </location>
</feature>
<dbReference type="InterPro" id="IPR051014">
    <property type="entry name" value="Cation_Transport_ATPase_IB"/>
</dbReference>
<feature type="transmembrane region" description="Helical" evidence="10">
    <location>
        <begin position="308"/>
        <end position="328"/>
    </location>
</feature>
<dbReference type="InterPro" id="IPR027256">
    <property type="entry name" value="P-typ_ATPase_IB"/>
</dbReference>
<dbReference type="PRINTS" id="PR00119">
    <property type="entry name" value="CATATPASE"/>
</dbReference>
<dbReference type="EMBL" id="SGWZ01000004">
    <property type="protein sequence ID" value="RZS67497.1"/>
    <property type="molecule type" value="Genomic_DNA"/>
</dbReference>
<keyword evidence="7 10" id="KW-0472">Membrane</keyword>
<dbReference type="GO" id="GO:0016887">
    <property type="term" value="F:ATP hydrolysis activity"/>
    <property type="evidence" value="ECO:0007669"/>
    <property type="project" value="InterPro"/>
</dbReference>
<dbReference type="InterPro" id="IPR059000">
    <property type="entry name" value="ATPase_P-type_domA"/>
</dbReference>